<proteinExistence type="predicted"/>
<protein>
    <recommendedName>
        <fullName evidence="1">Glycosyltransferase 61 catalytic domain-containing protein</fullName>
    </recommendedName>
</protein>
<dbReference type="InterPro" id="IPR049625">
    <property type="entry name" value="Glyco_transf_61_cat"/>
</dbReference>
<reference evidence="2 3" key="1">
    <citation type="submission" date="2016-07" db="EMBL/GenBank/DDBJ databases">
        <title>Pervasive Adenine N6-methylation of Active Genes in Fungi.</title>
        <authorList>
            <consortium name="DOE Joint Genome Institute"/>
            <person name="Mondo S.J."/>
            <person name="Dannebaum R.O."/>
            <person name="Kuo R.C."/>
            <person name="Labutti K."/>
            <person name="Haridas S."/>
            <person name="Kuo A."/>
            <person name="Salamov A."/>
            <person name="Ahrendt S.R."/>
            <person name="Lipzen A."/>
            <person name="Sullivan W."/>
            <person name="Andreopoulos W.B."/>
            <person name="Clum A."/>
            <person name="Lindquist E."/>
            <person name="Daum C."/>
            <person name="Ramamoorthy G.K."/>
            <person name="Gryganskyi A."/>
            <person name="Culley D."/>
            <person name="Magnuson J.K."/>
            <person name="James T.Y."/>
            <person name="O'Malley M.A."/>
            <person name="Stajich J.E."/>
            <person name="Spatafora J.W."/>
            <person name="Visel A."/>
            <person name="Grigoriev I.V."/>
        </authorList>
    </citation>
    <scope>NUCLEOTIDE SEQUENCE [LARGE SCALE GENOMIC DNA]</scope>
    <source>
        <strain evidence="2 3">CBS 931.73</strain>
    </source>
</reference>
<dbReference type="AlphaFoldDB" id="A0A1Y1XSW4"/>
<dbReference type="InParanoid" id="A0A1Y1XSW4"/>
<keyword evidence="3" id="KW-1185">Reference proteome</keyword>
<dbReference type="EMBL" id="MCFE01000495">
    <property type="protein sequence ID" value="ORX88813.1"/>
    <property type="molecule type" value="Genomic_DNA"/>
</dbReference>
<dbReference type="OrthoDB" id="529273at2759"/>
<evidence type="ECO:0000313" key="2">
    <source>
        <dbReference type="EMBL" id="ORX88813.1"/>
    </source>
</evidence>
<name>A0A1Y1XSW4_9FUNG</name>
<organism evidence="2 3">
    <name type="scientific">Basidiobolus meristosporus CBS 931.73</name>
    <dbReference type="NCBI Taxonomy" id="1314790"/>
    <lineage>
        <taxon>Eukaryota</taxon>
        <taxon>Fungi</taxon>
        <taxon>Fungi incertae sedis</taxon>
        <taxon>Zoopagomycota</taxon>
        <taxon>Entomophthoromycotina</taxon>
        <taxon>Basidiobolomycetes</taxon>
        <taxon>Basidiobolales</taxon>
        <taxon>Basidiobolaceae</taxon>
        <taxon>Basidiobolus</taxon>
    </lineage>
</organism>
<accession>A0A1Y1XSW4</accession>
<sequence length="450" mass="51551">MVASVVLYFTLSREPFSTTILPNGGRYASPSSSRSHHSGLNSDAWIPLILDECVDGLHRNSAPCIQKRTPDSNLIKAQELIYRSFRLRVPRFISEQQKTLWLDAVADLDRMRVSNDKEWADYPTTNAQNLVFSNTQYTGSPPPDDWSSLACMSFGASHQSFLENPKSSEAKQQYDHETLVVATSPDSWSWQHFLDRVTVVWTQSLFAMDQETRDNATVLSGRKPNSPFVDEMYNLMGVKNHHHYQPGITQAQSAKTLIFSCRAPLIHPYTTQRVSEMMGVDIHKVPLSERKVVLYMSRSYGDVANSGRRIMNEEKLLHELEGLLRRRGLGEQLVLFDRRNYTSVQEIAEYFSRNVRAIIAPHGSALHNGRFASANTLILEFMPVKRFQSCFWEQSHLLEQNYLVYMAESWNENHDMEINEIESLIHLLDQSLGQIPKPTLVDAYPWLIEP</sequence>
<evidence type="ECO:0000313" key="3">
    <source>
        <dbReference type="Proteomes" id="UP000193498"/>
    </source>
</evidence>
<dbReference type="Pfam" id="PF04577">
    <property type="entry name" value="Glyco_transf_61"/>
    <property type="match status" value="1"/>
</dbReference>
<gene>
    <name evidence="2" type="ORF">K493DRAFT_290149</name>
</gene>
<dbReference type="GO" id="GO:0016757">
    <property type="term" value="F:glycosyltransferase activity"/>
    <property type="evidence" value="ECO:0007669"/>
    <property type="project" value="InterPro"/>
</dbReference>
<evidence type="ECO:0000259" key="1">
    <source>
        <dbReference type="Pfam" id="PF04577"/>
    </source>
</evidence>
<comment type="caution">
    <text evidence="2">The sequence shown here is derived from an EMBL/GenBank/DDBJ whole genome shotgun (WGS) entry which is preliminary data.</text>
</comment>
<dbReference type="Proteomes" id="UP000193498">
    <property type="component" value="Unassembled WGS sequence"/>
</dbReference>
<feature type="domain" description="Glycosyltransferase 61 catalytic" evidence="1">
    <location>
        <begin position="191"/>
        <end position="378"/>
    </location>
</feature>